<evidence type="ECO:0000313" key="2">
    <source>
        <dbReference type="Ensembl" id="ENSGWIP00000019488.1"/>
    </source>
</evidence>
<dbReference type="SUPFAM" id="SSF52833">
    <property type="entry name" value="Thioredoxin-like"/>
    <property type="match status" value="1"/>
</dbReference>
<accession>A0A8C5EMR7</accession>
<dbReference type="InterPro" id="IPR051033">
    <property type="entry name" value="SH3BGR"/>
</dbReference>
<organism evidence="2 3">
    <name type="scientific">Gouania willdenowi</name>
    <name type="common">Blunt-snouted clingfish</name>
    <name type="synonym">Lepadogaster willdenowi</name>
    <dbReference type="NCBI Taxonomy" id="441366"/>
    <lineage>
        <taxon>Eukaryota</taxon>
        <taxon>Metazoa</taxon>
        <taxon>Chordata</taxon>
        <taxon>Craniata</taxon>
        <taxon>Vertebrata</taxon>
        <taxon>Euteleostomi</taxon>
        <taxon>Actinopterygii</taxon>
        <taxon>Neopterygii</taxon>
        <taxon>Teleostei</taxon>
        <taxon>Neoteleostei</taxon>
        <taxon>Acanthomorphata</taxon>
        <taxon>Ovalentaria</taxon>
        <taxon>Blenniimorphae</taxon>
        <taxon>Blenniiformes</taxon>
        <taxon>Gobiesocoidei</taxon>
        <taxon>Gobiesocidae</taxon>
        <taxon>Gobiesocinae</taxon>
        <taxon>Gouania</taxon>
    </lineage>
</organism>
<reference evidence="2" key="1">
    <citation type="submission" date="2020-06" db="EMBL/GenBank/DDBJ databases">
        <authorList>
            <consortium name="Wellcome Sanger Institute Data Sharing"/>
        </authorList>
    </citation>
    <scope>NUCLEOTIDE SEQUENCE [LARGE SCALE GENOMIC DNA]</scope>
</reference>
<dbReference type="InterPro" id="IPR036249">
    <property type="entry name" value="Thioredoxin-like_sf"/>
</dbReference>
<reference evidence="2" key="2">
    <citation type="submission" date="2025-08" db="UniProtKB">
        <authorList>
            <consortium name="Ensembl"/>
        </authorList>
    </citation>
    <scope>IDENTIFICATION</scope>
</reference>
<gene>
    <name evidence="2" type="primary">zgc:153284</name>
</gene>
<name>A0A8C5EMR7_GOUWI</name>
<dbReference type="AlphaFoldDB" id="A0A8C5EMR7"/>
<comment type="similarity">
    <text evidence="1">Belongs to the SH3BGR family.</text>
</comment>
<evidence type="ECO:0000313" key="3">
    <source>
        <dbReference type="Proteomes" id="UP000694680"/>
    </source>
</evidence>
<keyword evidence="3" id="KW-1185">Reference proteome</keyword>
<dbReference type="Ensembl" id="ENSGWIT00000021462.1">
    <property type="protein sequence ID" value="ENSGWIP00000019488.1"/>
    <property type="gene ID" value="ENSGWIG00000010656.1"/>
</dbReference>
<evidence type="ECO:0000256" key="1">
    <source>
        <dbReference type="ARBA" id="ARBA00007764"/>
    </source>
</evidence>
<dbReference type="InterPro" id="IPR006993">
    <property type="entry name" value="Glut_rich_SH3-bd"/>
</dbReference>
<dbReference type="GO" id="GO:0005737">
    <property type="term" value="C:cytoplasm"/>
    <property type="evidence" value="ECO:0007669"/>
    <property type="project" value="TreeGrafter"/>
</dbReference>
<dbReference type="Gene3D" id="3.40.30.10">
    <property type="entry name" value="Glutaredoxin"/>
    <property type="match status" value="1"/>
</dbReference>
<dbReference type="OrthoDB" id="9932926at2759"/>
<sequence>MVLTVFYTSVTGSRETKKQQERLFSVLDSKGIAYQKKDIAAESELKDKMRFLANDPKALPPQISNGEQYCGDFNAFEEAVECGTLEQFLKI</sequence>
<dbReference type="Pfam" id="PF04908">
    <property type="entry name" value="SH3BGR"/>
    <property type="match status" value="1"/>
</dbReference>
<proteinExistence type="inferred from homology"/>
<protein>
    <submittedName>
        <fullName evidence="2">SH3 domain-binding glutamic acid-rich-like protein 3</fullName>
    </submittedName>
</protein>
<dbReference type="Proteomes" id="UP000694680">
    <property type="component" value="Chromosome 24"/>
</dbReference>
<reference evidence="2" key="3">
    <citation type="submission" date="2025-09" db="UniProtKB">
        <authorList>
            <consortium name="Ensembl"/>
        </authorList>
    </citation>
    <scope>IDENTIFICATION</scope>
</reference>
<dbReference type="PANTHER" id="PTHR12232">
    <property type="entry name" value="SH3 DOMAIN-BINDING GLUTAMIC ACID-RICH-LIKE PROTEIN"/>
    <property type="match status" value="1"/>
</dbReference>
<dbReference type="PANTHER" id="PTHR12232:SF15">
    <property type="entry name" value="SH3 DOMAIN-BINDING GLUTAMIC ACID-RICH PROTEIN HOMOLOG"/>
    <property type="match status" value="1"/>
</dbReference>